<evidence type="ECO:0000256" key="4">
    <source>
        <dbReference type="PIRNR" id="PIRNR000446"/>
    </source>
</evidence>
<comment type="caution">
    <text evidence="7">The sequence shown here is derived from an EMBL/GenBank/DDBJ whole genome shotgun (WGS) entry which is preliminary data.</text>
</comment>
<dbReference type="InterPro" id="IPR024925">
    <property type="entry name" value="Malonyl_CoA-ACP_transAc"/>
</dbReference>
<sequence>MEERDVLKGVGYIFPGQASQKVGMGEDLLNAFPAYSAKFHELNAASSKDLLGLCLKGPEEALNDTVNTQPCIYAVSVSIYHVLKEMGLGIPQAVAGHSLGEYSALNGAGVFGYVQGLRYVQYRADFMKDAAEKNPGVMYAISKPNFDVLWNIFSIISGKGVIKIANYNSPKQVVVAMQATLEEKALQLLREAGRIIKLPVNGAFHTSLMTEANSKLYNAHFNQSAFGYPHCQVYSNYDGSPSKDPLLIGSKLINQMPSSVRWVDTINNMYNDGVRTYVEVGPGNVLANLMKHFDLPDVTVLSTRNVEGLNQVIEHLQTIKKVVMY</sequence>
<dbReference type="PIRSF" id="PIRSF000446">
    <property type="entry name" value="Mct"/>
    <property type="match status" value="1"/>
</dbReference>
<dbReference type="AlphaFoldDB" id="A0A0G0P535"/>
<evidence type="ECO:0000256" key="1">
    <source>
        <dbReference type="ARBA" id="ARBA00022679"/>
    </source>
</evidence>
<comment type="similarity">
    <text evidence="4">Belongs to the fabD family.</text>
</comment>
<proteinExistence type="inferred from homology"/>
<dbReference type="Gene3D" id="3.40.366.10">
    <property type="entry name" value="Malonyl-Coenzyme A Acyl Carrier Protein, domain 2"/>
    <property type="match status" value="1"/>
</dbReference>
<dbReference type="SUPFAM" id="SSF52151">
    <property type="entry name" value="FabD/lysophospholipase-like"/>
    <property type="match status" value="1"/>
</dbReference>
<dbReference type="PANTHER" id="PTHR42681:SF1">
    <property type="entry name" value="MALONYL-COA-ACYL CARRIER PROTEIN TRANSACYLASE, MITOCHONDRIAL"/>
    <property type="match status" value="1"/>
</dbReference>
<dbReference type="GO" id="GO:0006633">
    <property type="term" value="P:fatty acid biosynthetic process"/>
    <property type="evidence" value="ECO:0007669"/>
    <property type="project" value="TreeGrafter"/>
</dbReference>
<dbReference type="InterPro" id="IPR016035">
    <property type="entry name" value="Acyl_Trfase/lysoPLipase"/>
</dbReference>
<dbReference type="InterPro" id="IPR050858">
    <property type="entry name" value="Mal-CoA-ACP_Trans/PKS_FabD"/>
</dbReference>
<name>A0A0G0P535_UNCC2</name>
<dbReference type="InterPro" id="IPR001227">
    <property type="entry name" value="Ac_transferase_dom_sf"/>
</dbReference>
<dbReference type="STRING" id="1618345.UT18_C0024G0018"/>
<evidence type="ECO:0000256" key="3">
    <source>
        <dbReference type="ARBA" id="ARBA00048462"/>
    </source>
</evidence>
<dbReference type="PATRIC" id="fig|1618345.3.peg.1092"/>
<protein>
    <recommendedName>
        <fullName evidence="4">Malonyl CoA-acyl carrier protein transacylase</fullName>
        <ecNumber evidence="4">2.3.1.39</ecNumber>
    </recommendedName>
</protein>
<dbReference type="EMBL" id="LBVV01000024">
    <property type="protein sequence ID" value="KKQ93229.1"/>
    <property type="molecule type" value="Genomic_DNA"/>
</dbReference>
<dbReference type="Gene3D" id="3.30.70.250">
    <property type="entry name" value="Malonyl-CoA ACP transacylase, ACP-binding"/>
    <property type="match status" value="1"/>
</dbReference>
<evidence type="ECO:0000313" key="8">
    <source>
        <dbReference type="Proteomes" id="UP000034207"/>
    </source>
</evidence>
<dbReference type="PANTHER" id="PTHR42681">
    <property type="entry name" value="MALONYL-COA-ACYL CARRIER PROTEIN TRANSACYLASE, MITOCHONDRIAL"/>
    <property type="match status" value="1"/>
</dbReference>
<feature type="active site" evidence="5">
    <location>
        <position position="205"/>
    </location>
</feature>
<dbReference type="Proteomes" id="UP000034207">
    <property type="component" value="Unassembled WGS sequence"/>
</dbReference>
<organism evidence="7 8">
    <name type="scientific">candidate division CPR2 bacterium GW2011_GWC2_39_10</name>
    <dbReference type="NCBI Taxonomy" id="1618345"/>
    <lineage>
        <taxon>Bacteria</taxon>
        <taxon>Bacteria division CPR2</taxon>
    </lineage>
</organism>
<dbReference type="InterPro" id="IPR016036">
    <property type="entry name" value="Malonyl_transacylase_ACP-bd"/>
</dbReference>
<evidence type="ECO:0000259" key="6">
    <source>
        <dbReference type="SMART" id="SM00827"/>
    </source>
</evidence>
<dbReference type="Pfam" id="PF00698">
    <property type="entry name" value="Acyl_transf_1"/>
    <property type="match status" value="1"/>
</dbReference>
<dbReference type="SUPFAM" id="SSF55048">
    <property type="entry name" value="Probable ACP-binding domain of malonyl-CoA ACP transacylase"/>
    <property type="match status" value="1"/>
</dbReference>
<gene>
    <name evidence="7" type="ORF">UT18_C0024G0018</name>
</gene>
<dbReference type="GO" id="GO:0005829">
    <property type="term" value="C:cytosol"/>
    <property type="evidence" value="ECO:0007669"/>
    <property type="project" value="TreeGrafter"/>
</dbReference>
<keyword evidence="1 4" id="KW-0808">Transferase</keyword>
<dbReference type="EC" id="2.3.1.39" evidence="4"/>
<evidence type="ECO:0000256" key="5">
    <source>
        <dbReference type="PIRSR" id="PIRSR000446-1"/>
    </source>
</evidence>
<dbReference type="InterPro" id="IPR014043">
    <property type="entry name" value="Acyl_transferase_dom"/>
</dbReference>
<accession>A0A0G0P535</accession>
<keyword evidence="2 4" id="KW-0012">Acyltransferase</keyword>
<comment type="catalytic activity">
    <reaction evidence="3 4">
        <text>holo-[ACP] + malonyl-CoA = malonyl-[ACP] + CoA</text>
        <dbReference type="Rhea" id="RHEA:41792"/>
        <dbReference type="Rhea" id="RHEA-COMP:9623"/>
        <dbReference type="Rhea" id="RHEA-COMP:9685"/>
        <dbReference type="ChEBI" id="CHEBI:57287"/>
        <dbReference type="ChEBI" id="CHEBI:57384"/>
        <dbReference type="ChEBI" id="CHEBI:64479"/>
        <dbReference type="ChEBI" id="CHEBI:78449"/>
        <dbReference type="EC" id="2.3.1.39"/>
    </reaction>
</comment>
<dbReference type="SMART" id="SM00827">
    <property type="entry name" value="PKS_AT"/>
    <property type="match status" value="1"/>
</dbReference>
<feature type="active site" evidence="5">
    <location>
        <position position="98"/>
    </location>
</feature>
<evidence type="ECO:0000256" key="2">
    <source>
        <dbReference type="ARBA" id="ARBA00023315"/>
    </source>
</evidence>
<reference evidence="7 8" key="1">
    <citation type="journal article" date="2015" name="Nature">
        <title>rRNA introns, odd ribosomes, and small enigmatic genomes across a large radiation of phyla.</title>
        <authorList>
            <person name="Brown C.T."/>
            <person name="Hug L.A."/>
            <person name="Thomas B.C."/>
            <person name="Sharon I."/>
            <person name="Castelle C.J."/>
            <person name="Singh A."/>
            <person name="Wilkins M.J."/>
            <person name="Williams K.H."/>
            <person name="Banfield J.F."/>
        </authorList>
    </citation>
    <scope>NUCLEOTIDE SEQUENCE [LARGE SCALE GENOMIC DNA]</scope>
</reference>
<feature type="domain" description="Malonyl-CoA:ACP transacylase (MAT)" evidence="6">
    <location>
        <begin position="13"/>
        <end position="306"/>
    </location>
</feature>
<dbReference type="GO" id="GO:0004314">
    <property type="term" value="F:[acyl-carrier-protein] S-malonyltransferase activity"/>
    <property type="evidence" value="ECO:0007669"/>
    <property type="project" value="UniProtKB-EC"/>
</dbReference>
<evidence type="ECO:0000313" key="7">
    <source>
        <dbReference type="EMBL" id="KKQ93229.1"/>
    </source>
</evidence>